<keyword evidence="4" id="KW-0813">Transport</keyword>
<sequence length="748" mass="84536">MEPRPPGTEPRGPGPGPGPEPELEPDLDLDLEPEPELAPEPELDLWALEPAGAGPGPPRWCPGEAPGGPAEPPSEEEPRLRPVFDALDRDGDGFVRVEEFVQFATAYGAEQVKDLTKYLDPSGLGVISFEDFHRGIRAIRNGDPDSQLYDMGYTPEEETPTCPDEFDDFVTFEASQPLVWLLALVPFQVCPADRHISFGCTSSIESYSMRRVDLESEICIGFSSEYEDGELVSEGIVPAHMCEQAGLKANEVTDSAYMGSESTYSECETFTDEDTSTLVHHEMHDEVETDSAIDSTVHSEFTDPIEEPEHGSHSHDLPLGSDLSHSIVTVISGEEHFEDYGEGNEADLFSDSLCNGESSFSSSSFLAPSTNPLAAKLHSILADEAFEFYCSQCHKQINRLEDLSARLNDLEMNSPNKRLSSKKVARQLHQTSSLSVGAMEESYQENVECAEEDITDKVVFLEKRVTELEKDTAANGEQHSRLRQENLQLVHRANALEEQLKEQELRADQTLLEEIKKQRELLSKMEREKSIEIENLQARLQQLDDENSELRSCVPCLRANIERLEEEKQKLLDEIEDLTLQLTEEQEKKRKMGDKLSQERHQFQKEKESTQELIEDLRKQLEHLQLFKLEAEQRRGRSSSMGLQEYNSRTRETELEQEIKQLKQDNRNLKEQNDELNGQIINLSIQGAKNLFSASFSESLAAEISSVSRDELMEAIQKQEEINFRLQDYIDRIIVAIMETNPSILEVK</sequence>
<dbReference type="PROSITE" id="PS50222">
    <property type="entry name" value="EF_HAND_2"/>
    <property type="match status" value="1"/>
</dbReference>
<feature type="region of interest" description="Disordered" evidence="8">
    <location>
        <begin position="1"/>
        <end position="78"/>
    </location>
</feature>
<evidence type="ECO:0000256" key="7">
    <source>
        <dbReference type="ARBA" id="ARBA00023136"/>
    </source>
</evidence>
<dbReference type="InterPro" id="IPR051977">
    <property type="entry name" value="Rab11-interacting_regulator"/>
</dbReference>
<keyword evidence="6" id="KW-0175">Coiled coil</keyword>
<dbReference type="Pfam" id="PF13499">
    <property type="entry name" value="EF-hand_7"/>
    <property type="match status" value="1"/>
</dbReference>
<dbReference type="EMBL" id="WHWB01034021">
    <property type="protein sequence ID" value="KAJ7414896.1"/>
    <property type="molecule type" value="Genomic_DNA"/>
</dbReference>
<keyword evidence="12" id="KW-1185">Reference proteome</keyword>
<dbReference type="CDD" id="cd00051">
    <property type="entry name" value="EFh"/>
    <property type="match status" value="1"/>
</dbReference>
<dbReference type="InterPro" id="IPR037245">
    <property type="entry name" value="FIP-RBD_C_sf"/>
</dbReference>
<evidence type="ECO:0000256" key="8">
    <source>
        <dbReference type="SAM" id="MobiDB-lite"/>
    </source>
</evidence>
<evidence type="ECO:0000256" key="5">
    <source>
        <dbReference type="ARBA" id="ARBA00022753"/>
    </source>
</evidence>
<dbReference type="Pfam" id="PF09457">
    <property type="entry name" value="RBD-FIP"/>
    <property type="match status" value="1"/>
</dbReference>
<dbReference type="Gene3D" id="1.20.5.2440">
    <property type="match status" value="1"/>
</dbReference>
<dbReference type="Proteomes" id="UP001145742">
    <property type="component" value="Unassembled WGS sequence"/>
</dbReference>
<gene>
    <name evidence="11" type="primary">RAB11FIP3</name>
    <name evidence="11" type="ORF">WISP_80746</name>
</gene>
<dbReference type="Pfam" id="PF25450">
    <property type="entry name" value="Rab11-FIP3"/>
    <property type="match status" value="1"/>
</dbReference>
<reference evidence="11" key="1">
    <citation type="submission" date="2019-10" db="EMBL/GenBank/DDBJ databases">
        <authorList>
            <person name="Soares A.E.R."/>
            <person name="Aleixo A."/>
            <person name="Schneider P."/>
            <person name="Miyaki C.Y."/>
            <person name="Schneider M.P."/>
            <person name="Mello C."/>
            <person name="Vasconcelos A.T.R."/>
        </authorList>
    </citation>
    <scope>NUCLEOTIDE SEQUENCE</scope>
    <source>
        <tissue evidence="11">Muscle</tissue>
    </source>
</reference>
<proteinExistence type="predicted"/>
<comment type="subcellular location">
    <subcellularLocation>
        <location evidence="2">Cleavage furrow</location>
    </subcellularLocation>
    <subcellularLocation>
        <location evidence="1">Midbody</location>
    </subcellularLocation>
    <subcellularLocation>
        <location evidence="3">Recycling endosome membrane</location>
        <topology evidence="3">Peripheral membrane protein</topology>
    </subcellularLocation>
</comment>
<evidence type="ECO:0000313" key="11">
    <source>
        <dbReference type="EMBL" id="KAJ7414896.1"/>
    </source>
</evidence>
<name>A0ABQ9DAF5_9PASS</name>
<keyword evidence="5" id="KW-0967">Endosome</keyword>
<dbReference type="InterPro" id="IPR057316">
    <property type="entry name" value="Rab11-FIP3/4_dom"/>
</dbReference>
<dbReference type="Gene3D" id="1.10.238.10">
    <property type="entry name" value="EF-hand"/>
    <property type="match status" value="1"/>
</dbReference>
<feature type="compositionally biased region" description="Acidic residues" evidence="8">
    <location>
        <begin position="21"/>
        <end position="43"/>
    </location>
</feature>
<evidence type="ECO:0000256" key="3">
    <source>
        <dbReference type="ARBA" id="ARBA00004654"/>
    </source>
</evidence>
<feature type="compositionally biased region" description="Pro residues" evidence="8">
    <location>
        <begin position="1"/>
        <end position="20"/>
    </location>
</feature>
<comment type="caution">
    <text evidence="11">The sequence shown here is derived from an EMBL/GenBank/DDBJ whole genome shotgun (WGS) entry which is preliminary data.</text>
</comment>
<dbReference type="PROSITE" id="PS51511">
    <property type="entry name" value="FIP_RBD"/>
    <property type="match status" value="1"/>
</dbReference>
<dbReference type="PANTHER" id="PTHR15726">
    <property type="entry name" value="RAB11-FAMILY INTERACTING PROTEIN"/>
    <property type="match status" value="1"/>
</dbReference>
<evidence type="ECO:0000313" key="12">
    <source>
        <dbReference type="Proteomes" id="UP001145742"/>
    </source>
</evidence>
<evidence type="ECO:0000256" key="2">
    <source>
        <dbReference type="ARBA" id="ARBA00004626"/>
    </source>
</evidence>
<dbReference type="SUPFAM" id="SSF144270">
    <property type="entry name" value="Eferin C-derminal domain-like"/>
    <property type="match status" value="1"/>
</dbReference>
<dbReference type="PANTHER" id="PTHR15726:SF6">
    <property type="entry name" value="RAB11 FAMILY-INTERACTING PROTEIN 3"/>
    <property type="match status" value="1"/>
</dbReference>
<protein>
    <submittedName>
        <fullName evidence="11">RAB11 family interacting protein 3</fullName>
    </submittedName>
</protein>
<evidence type="ECO:0000256" key="4">
    <source>
        <dbReference type="ARBA" id="ARBA00022448"/>
    </source>
</evidence>
<evidence type="ECO:0000259" key="10">
    <source>
        <dbReference type="PROSITE" id="PS51511"/>
    </source>
</evidence>
<organism evidence="11 12">
    <name type="scientific">Willisornis vidua</name>
    <name type="common">Xingu scale-backed antbird</name>
    <dbReference type="NCBI Taxonomy" id="1566151"/>
    <lineage>
        <taxon>Eukaryota</taxon>
        <taxon>Metazoa</taxon>
        <taxon>Chordata</taxon>
        <taxon>Craniata</taxon>
        <taxon>Vertebrata</taxon>
        <taxon>Euteleostomi</taxon>
        <taxon>Archelosauria</taxon>
        <taxon>Archosauria</taxon>
        <taxon>Dinosauria</taxon>
        <taxon>Saurischia</taxon>
        <taxon>Theropoda</taxon>
        <taxon>Coelurosauria</taxon>
        <taxon>Aves</taxon>
        <taxon>Neognathae</taxon>
        <taxon>Neoaves</taxon>
        <taxon>Telluraves</taxon>
        <taxon>Australaves</taxon>
        <taxon>Passeriformes</taxon>
        <taxon>Thamnophilidae</taxon>
        <taxon>Willisornis</taxon>
    </lineage>
</organism>
<accession>A0ABQ9DAF5</accession>
<dbReference type="SMART" id="SM00054">
    <property type="entry name" value="EFh"/>
    <property type="match status" value="2"/>
</dbReference>
<evidence type="ECO:0000259" key="9">
    <source>
        <dbReference type="PROSITE" id="PS50222"/>
    </source>
</evidence>
<dbReference type="SUPFAM" id="SSF47473">
    <property type="entry name" value="EF-hand"/>
    <property type="match status" value="1"/>
</dbReference>
<dbReference type="InterPro" id="IPR002048">
    <property type="entry name" value="EF_hand_dom"/>
</dbReference>
<dbReference type="InterPro" id="IPR011992">
    <property type="entry name" value="EF-hand-dom_pair"/>
</dbReference>
<evidence type="ECO:0000256" key="6">
    <source>
        <dbReference type="ARBA" id="ARBA00023054"/>
    </source>
</evidence>
<dbReference type="InterPro" id="IPR019018">
    <property type="entry name" value="Rab-bd_FIP-RBD"/>
</dbReference>
<evidence type="ECO:0000256" key="1">
    <source>
        <dbReference type="ARBA" id="ARBA00004214"/>
    </source>
</evidence>
<keyword evidence="7" id="KW-0472">Membrane</keyword>
<feature type="region of interest" description="Disordered" evidence="8">
    <location>
        <begin position="586"/>
        <end position="607"/>
    </location>
</feature>
<feature type="domain" description="FIP-RBD" evidence="10">
    <location>
        <begin position="686"/>
        <end position="748"/>
    </location>
</feature>
<feature type="domain" description="EF-hand" evidence="9">
    <location>
        <begin position="75"/>
        <end position="110"/>
    </location>
</feature>